<dbReference type="SUPFAM" id="SSF56281">
    <property type="entry name" value="Metallo-hydrolase/oxidoreductase"/>
    <property type="match status" value="1"/>
</dbReference>
<dbReference type="CDD" id="cd07726">
    <property type="entry name" value="ST1585-like_MBL-fold"/>
    <property type="match status" value="1"/>
</dbReference>
<dbReference type="PANTHER" id="PTHR42951:SF22">
    <property type="entry name" value="METALLO BETA-LACTAMASE SUPERFAMILY LIPOPROTEIN"/>
    <property type="match status" value="1"/>
</dbReference>
<dbReference type="InterPro" id="IPR037482">
    <property type="entry name" value="ST1585_MBL-fold"/>
</dbReference>
<dbReference type="InterPro" id="IPR001279">
    <property type="entry name" value="Metallo-B-lactamas"/>
</dbReference>
<dbReference type="InterPro" id="IPR036866">
    <property type="entry name" value="RibonucZ/Hydroxyglut_hydro"/>
</dbReference>
<evidence type="ECO:0000313" key="3">
    <source>
        <dbReference type="Proteomes" id="UP001589833"/>
    </source>
</evidence>
<dbReference type="Pfam" id="PF00753">
    <property type="entry name" value="Lactamase_B"/>
    <property type="match status" value="1"/>
</dbReference>
<comment type="caution">
    <text evidence="2">The sequence shown here is derived from an EMBL/GenBank/DDBJ whole genome shotgun (WGS) entry which is preliminary data.</text>
</comment>
<proteinExistence type="predicted"/>
<reference evidence="2 3" key="1">
    <citation type="submission" date="2024-09" db="EMBL/GenBank/DDBJ databases">
        <authorList>
            <person name="Sun Q."/>
            <person name="Mori K."/>
        </authorList>
    </citation>
    <scope>NUCLEOTIDE SEQUENCE [LARGE SCALE GENOMIC DNA]</scope>
    <source>
        <strain evidence="2 3">NCAIM B.02301</strain>
    </source>
</reference>
<name>A0ABV6NHP0_9BACI</name>
<sequence>MSTITSISPRISLIDGFDLGLKERTGTYVIQEEKITLVESGPSPSVPHILKGLKTLAILPEQVDYLIVTHIHLDHAGGAGLLLEKCPNAKLIVHPKGARHLVDPSRLIAGAQAVYQDKFDALFQPIIPIDEDRLLIKNDLDTLEIGPNCNLTFYDTPGHAFHHFSILDPGSNGIFTGDTLGVHYESLAKDGIHFVLPSTSPNQFNPEAMIASLERIQSLHVDTIFFGHYSASHQPVKVYEQVKYWLERFVSIGKNVEEGNGTVNQLSQLLLTSIQNELDELGVSRSHPVYEHIQLDLQICSIGILDYLRKQEKGKGKGYS</sequence>
<evidence type="ECO:0000259" key="1">
    <source>
        <dbReference type="SMART" id="SM00849"/>
    </source>
</evidence>
<gene>
    <name evidence="2" type="ORF">ACFFH4_12915</name>
</gene>
<dbReference type="EMBL" id="JBHLTR010000017">
    <property type="protein sequence ID" value="MFC0559954.1"/>
    <property type="molecule type" value="Genomic_DNA"/>
</dbReference>
<protein>
    <submittedName>
        <fullName evidence="2">MBL fold metallo-hydrolase</fullName>
    </submittedName>
</protein>
<dbReference type="Proteomes" id="UP001589833">
    <property type="component" value="Unassembled WGS sequence"/>
</dbReference>
<dbReference type="InterPro" id="IPR050855">
    <property type="entry name" value="NDM-1-like"/>
</dbReference>
<feature type="domain" description="Metallo-beta-lactamase" evidence="1">
    <location>
        <begin position="24"/>
        <end position="228"/>
    </location>
</feature>
<organism evidence="2 3">
    <name type="scientific">Halalkalibacter alkalisediminis</name>
    <dbReference type="NCBI Taxonomy" id="935616"/>
    <lineage>
        <taxon>Bacteria</taxon>
        <taxon>Bacillati</taxon>
        <taxon>Bacillota</taxon>
        <taxon>Bacilli</taxon>
        <taxon>Bacillales</taxon>
        <taxon>Bacillaceae</taxon>
        <taxon>Halalkalibacter</taxon>
    </lineage>
</organism>
<dbReference type="PANTHER" id="PTHR42951">
    <property type="entry name" value="METALLO-BETA-LACTAMASE DOMAIN-CONTAINING"/>
    <property type="match status" value="1"/>
</dbReference>
<dbReference type="Gene3D" id="3.60.15.10">
    <property type="entry name" value="Ribonuclease Z/Hydroxyacylglutathione hydrolase-like"/>
    <property type="match status" value="1"/>
</dbReference>
<evidence type="ECO:0000313" key="2">
    <source>
        <dbReference type="EMBL" id="MFC0559954.1"/>
    </source>
</evidence>
<accession>A0ABV6NHP0</accession>
<dbReference type="SMART" id="SM00849">
    <property type="entry name" value="Lactamase_B"/>
    <property type="match status" value="1"/>
</dbReference>
<keyword evidence="3" id="KW-1185">Reference proteome</keyword>
<dbReference type="RefSeq" id="WP_273840714.1">
    <property type="nucleotide sequence ID" value="NZ_JAQQWT010000002.1"/>
</dbReference>